<reference evidence="1" key="1">
    <citation type="submission" date="2021-05" db="EMBL/GenBank/DDBJ databases">
        <authorList>
            <person name="Scholz U."/>
            <person name="Mascher M."/>
            <person name="Fiebig A."/>
        </authorList>
    </citation>
    <scope>NUCLEOTIDE SEQUENCE [LARGE SCALE GENOMIC DNA]</scope>
</reference>
<reference evidence="1" key="2">
    <citation type="submission" date="2025-09" db="UniProtKB">
        <authorList>
            <consortium name="EnsemblPlants"/>
        </authorList>
    </citation>
    <scope>IDENTIFICATION</scope>
</reference>
<protein>
    <submittedName>
        <fullName evidence="1">Uncharacterized protein</fullName>
    </submittedName>
</protein>
<organism evidence="1 2">
    <name type="scientific">Avena sativa</name>
    <name type="common">Oat</name>
    <dbReference type="NCBI Taxonomy" id="4498"/>
    <lineage>
        <taxon>Eukaryota</taxon>
        <taxon>Viridiplantae</taxon>
        <taxon>Streptophyta</taxon>
        <taxon>Embryophyta</taxon>
        <taxon>Tracheophyta</taxon>
        <taxon>Spermatophyta</taxon>
        <taxon>Magnoliopsida</taxon>
        <taxon>Liliopsida</taxon>
        <taxon>Poales</taxon>
        <taxon>Poaceae</taxon>
        <taxon>BOP clade</taxon>
        <taxon>Pooideae</taxon>
        <taxon>Poodae</taxon>
        <taxon>Poeae</taxon>
        <taxon>Poeae Chloroplast Group 1 (Aveneae type)</taxon>
        <taxon>Aveninae</taxon>
        <taxon>Avena</taxon>
    </lineage>
</organism>
<sequence>MFTTANVSRFILAAAIATACGVLLLLSPSSCPTRSELALRDINGSTQDHPGITAAAVISTTPGDELAVLLRSAAMEDNTVIMTFTNEAMATAGSLLDLFLESFRVGDKTEPLLKHLVVVAMDSKALEQCKLVHPLCYRLDMGGGTNFTAEKAFMSKEYLDIMWARNKFQTRVLELGYGFLFSDVDIVWFRNPLLQVPVGADITISCDKYYGEDPYGPKDANGGFLYAKPNNRTISFFKGWYEARTKYPRRHDQYVFSKVAQDLSMKHGTAVLFVDTAYFGSHCQPKKDFWRLCTFHANCLKGLTNKLELLHNIMGEWKQFRNNTSILR</sequence>
<dbReference type="EnsemblPlants" id="AVESA.00010b.r2.2CG0324730.1">
    <property type="protein sequence ID" value="AVESA.00010b.r2.2CG0324730.1.CDS"/>
    <property type="gene ID" value="AVESA.00010b.r2.2CG0324730"/>
</dbReference>
<accession>A0ACD5UW04</accession>
<name>A0ACD5UW04_AVESA</name>
<evidence type="ECO:0000313" key="1">
    <source>
        <dbReference type="EnsemblPlants" id="AVESA.00010b.r2.2CG0324730.1.CDS"/>
    </source>
</evidence>
<proteinExistence type="predicted"/>
<dbReference type="Proteomes" id="UP001732700">
    <property type="component" value="Chromosome 2C"/>
</dbReference>
<keyword evidence="2" id="KW-1185">Reference proteome</keyword>
<evidence type="ECO:0000313" key="2">
    <source>
        <dbReference type="Proteomes" id="UP001732700"/>
    </source>
</evidence>